<feature type="compositionally biased region" description="Polar residues" evidence="1">
    <location>
        <begin position="181"/>
        <end position="199"/>
    </location>
</feature>
<organism evidence="3">
    <name type="scientific">Tanacetum cinerariifolium</name>
    <name type="common">Dalmatian daisy</name>
    <name type="synonym">Chrysanthemum cinerariifolium</name>
    <dbReference type="NCBI Taxonomy" id="118510"/>
    <lineage>
        <taxon>Eukaryota</taxon>
        <taxon>Viridiplantae</taxon>
        <taxon>Streptophyta</taxon>
        <taxon>Embryophyta</taxon>
        <taxon>Tracheophyta</taxon>
        <taxon>Spermatophyta</taxon>
        <taxon>Magnoliopsida</taxon>
        <taxon>eudicotyledons</taxon>
        <taxon>Gunneridae</taxon>
        <taxon>Pentapetalae</taxon>
        <taxon>asterids</taxon>
        <taxon>campanulids</taxon>
        <taxon>Asterales</taxon>
        <taxon>Asteraceae</taxon>
        <taxon>Asteroideae</taxon>
        <taxon>Anthemideae</taxon>
        <taxon>Anthemidinae</taxon>
        <taxon>Tanacetum</taxon>
    </lineage>
</organism>
<reference evidence="3" key="1">
    <citation type="journal article" date="2019" name="Sci. Rep.">
        <title>Draft genome of Tanacetum cinerariifolium, the natural source of mosquito coil.</title>
        <authorList>
            <person name="Yamashiro T."/>
            <person name="Shiraishi A."/>
            <person name="Satake H."/>
            <person name="Nakayama K."/>
        </authorList>
    </citation>
    <scope>NUCLEOTIDE SEQUENCE</scope>
</reference>
<sequence length="268" mass="30033">MISSGIASVDIVVVRCVRFGRILETYVGELASGFTLMSIWIISRGDVLLILLGLGYSVLRDLILHRSSVNNSASLSNKFKGFYFIFMFGISGLLHQVITAIADRIRVSEVEMVMTRMDFKIYTYDKNFSRTQKTSLALEALWKTLFVLYLYLIGTLVNERQMQKKEEKVDMSNALDASLVDTKSSGTESGGQDTCNRSGNDAHADDTDIRPIYDEEPMAEEQLIAKNNVFAIGQQHNEQPKVNNEGEVDQNAEQCHDTRPLSAKLSDN</sequence>
<dbReference type="EMBL" id="BKCJ010165980">
    <property type="protein sequence ID" value="GEY28476.1"/>
    <property type="molecule type" value="Genomic_DNA"/>
</dbReference>
<feature type="region of interest" description="Disordered" evidence="1">
    <location>
        <begin position="181"/>
        <end position="208"/>
    </location>
</feature>
<feature type="transmembrane region" description="Helical" evidence="2">
    <location>
        <begin position="37"/>
        <end position="59"/>
    </location>
</feature>
<name>A0A699HJJ3_TANCI</name>
<feature type="region of interest" description="Disordered" evidence="1">
    <location>
        <begin position="232"/>
        <end position="268"/>
    </location>
</feature>
<feature type="transmembrane region" description="Helical" evidence="2">
    <location>
        <begin position="140"/>
        <end position="158"/>
    </location>
</feature>
<keyword evidence="2" id="KW-1133">Transmembrane helix</keyword>
<keyword evidence="2" id="KW-0812">Transmembrane</keyword>
<evidence type="ECO:0000256" key="2">
    <source>
        <dbReference type="SAM" id="Phobius"/>
    </source>
</evidence>
<evidence type="ECO:0000313" key="3">
    <source>
        <dbReference type="EMBL" id="GEY28476.1"/>
    </source>
</evidence>
<keyword evidence="2" id="KW-0472">Membrane</keyword>
<proteinExistence type="predicted"/>
<comment type="caution">
    <text evidence="3">The sequence shown here is derived from an EMBL/GenBank/DDBJ whole genome shotgun (WGS) entry which is preliminary data.</text>
</comment>
<protein>
    <submittedName>
        <fullName evidence="3">Uncharacterized protein</fullName>
    </submittedName>
</protein>
<evidence type="ECO:0000256" key="1">
    <source>
        <dbReference type="SAM" id="MobiDB-lite"/>
    </source>
</evidence>
<accession>A0A699HJJ3</accession>
<gene>
    <name evidence="3" type="ORF">Tci_400450</name>
</gene>
<dbReference type="AlphaFoldDB" id="A0A699HJJ3"/>
<feature type="transmembrane region" description="Helical" evidence="2">
    <location>
        <begin position="80"/>
        <end position="102"/>
    </location>
</feature>